<organism evidence="1 2">
    <name type="scientific">Actinocrispum wychmicini</name>
    <dbReference type="NCBI Taxonomy" id="1213861"/>
    <lineage>
        <taxon>Bacteria</taxon>
        <taxon>Bacillati</taxon>
        <taxon>Actinomycetota</taxon>
        <taxon>Actinomycetes</taxon>
        <taxon>Pseudonocardiales</taxon>
        <taxon>Pseudonocardiaceae</taxon>
        <taxon>Actinocrispum</taxon>
    </lineage>
</organism>
<comment type="caution">
    <text evidence="1">The sequence shown here is derived from an EMBL/GenBank/DDBJ whole genome shotgun (WGS) entry which is preliminary data.</text>
</comment>
<sequence length="145" mass="15949">MCANPILASTLSGWGSLDGGWVTRDPIGDLPGISWAFDTGGRRFYMPQFDVAPGQTWTVGAEDRVVSGSGTAKIAVDFDWNLDAVHDCLRGGFGAQAPFRLGWHDSAVAREHLVAGYDRHNLHPAITREYLLDMLTEHRVELDPR</sequence>
<gene>
    <name evidence="1" type="ORF">EV192_10126</name>
</gene>
<name>A0A4R2JYF0_9PSEU</name>
<dbReference type="InterPro" id="IPR035905">
    <property type="entry name" value="Barstar-like_sf"/>
</dbReference>
<evidence type="ECO:0000313" key="2">
    <source>
        <dbReference type="Proteomes" id="UP000295680"/>
    </source>
</evidence>
<reference evidence="1 2" key="1">
    <citation type="submission" date="2019-03" db="EMBL/GenBank/DDBJ databases">
        <title>Genomic Encyclopedia of Type Strains, Phase IV (KMG-IV): sequencing the most valuable type-strain genomes for metagenomic binning, comparative biology and taxonomic classification.</title>
        <authorList>
            <person name="Goeker M."/>
        </authorList>
    </citation>
    <scope>NUCLEOTIDE SEQUENCE [LARGE SCALE GENOMIC DNA]</scope>
    <source>
        <strain evidence="1 2">DSM 45934</strain>
    </source>
</reference>
<evidence type="ECO:0000313" key="1">
    <source>
        <dbReference type="EMBL" id="TCO64262.1"/>
    </source>
</evidence>
<proteinExistence type="predicted"/>
<keyword evidence="2" id="KW-1185">Reference proteome</keyword>
<dbReference type="EMBL" id="SLWS01000001">
    <property type="protein sequence ID" value="TCO64262.1"/>
    <property type="molecule type" value="Genomic_DNA"/>
</dbReference>
<dbReference type="Proteomes" id="UP000295680">
    <property type="component" value="Unassembled WGS sequence"/>
</dbReference>
<protein>
    <submittedName>
        <fullName evidence="1">Uncharacterized protein</fullName>
    </submittedName>
</protein>
<dbReference type="SUPFAM" id="SSF52038">
    <property type="entry name" value="Barstar-related"/>
    <property type="match status" value="1"/>
</dbReference>
<accession>A0A4R2JYF0</accession>
<dbReference type="AlphaFoldDB" id="A0A4R2JYF0"/>